<dbReference type="AlphaFoldDB" id="A0A8S0WQ79"/>
<organism evidence="1 2">
    <name type="scientific">Cyclocybe aegerita</name>
    <name type="common">Black poplar mushroom</name>
    <name type="synonym">Agrocybe aegerita</name>
    <dbReference type="NCBI Taxonomy" id="1973307"/>
    <lineage>
        <taxon>Eukaryota</taxon>
        <taxon>Fungi</taxon>
        <taxon>Dikarya</taxon>
        <taxon>Basidiomycota</taxon>
        <taxon>Agaricomycotina</taxon>
        <taxon>Agaricomycetes</taxon>
        <taxon>Agaricomycetidae</taxon>
        <taxon>Agaricales</taxon>
        <taxon>Agaricineae</taxon>
        <taxon>Bolbitiaceae</taxon>
        <taxon>Cyclocybe</taxon>
    </lineage>
</organism>
<evidence type="ECO:0000313" key="2">
    <source>
        <dbReference type="Proteomes" id="UP000467700"/>
    </source>
</evidence>
<gene>
    <name evidence="1" type="ORF">AAE3_LOCUS5232</name>
</gene>
<reference evidence="1 2" key="1">
    <citation type="submission" date="2020-01" db="EMBL/GenBank/DDBJ databases">
        <authorList>
            <person name="Gupta K D."/>
        </authorList>
    </citation>
    <scope>NUCLEOTIDE SEQUENCE [LARGE SCALE GENOMIC DNA]</scope>
</reference>
<dbReference type="Proteomes" id="UP000467700">
    <property type="component" value="Unassembled WGS sequence"/>
</dbReference>
<comment type="caution">
    <text evidence="1">The sequence shown here is derived from an EMBL/GenBank/DDBJ whole genome shotgun (WGS) entry which is preliminary data.</text>
</comment>
<sequence>MQLWQFTVRANAKSRHGGNGGTAKTASRVWETYGKGDRKWREKANLIYLQHLFTHDAKKEMPNLHRLASELYPATPMADLMIVIKYPTRGREKTATVGEETSQPVHERIRCGGSTFHCQRGVCYRSNKPVVRSTSPSRRPR</sequence>
<proteinExistence type="predicted"/>
<keyword evidence="2" id="KW-1185">Reference proteome</keyword>
<name>A0A8S0WQ79_CYCAE</name>
<accession>A0A8S0WQ79</accession>
<protein>
    <submittedName>
        <fullName evidence="1">Uncharacterized protein</fullName>
    </submittedName>
</protein>
<evidence type="ECO:0000313" key="1">
    <source>
        <dbReference type="EMBL" id="CAA7262772.1"/>
    </source>
</evidence>
<dbReference type="EMBL" id="CACVBS010000037">
    <property type="protein sequence ID" value="CAA7262772.1"/>
    <property type="molecule type" value="Genomic_DNA"/>
</dbReference>